<comment type="caution">
    <text evidence="2">The sequence shown here is derived from an EMBL/GenBank/DDBJ whole genome shotgun (WGS) entry which is preliminary data.</text>
</comment>
<dbReference type="Proteomes" id="UP001143391">
    <property type="component" value="Unassembled WGS sequence"/>
</dbReference>
<dbReference type="EMBL" id="JANCMW010000004">
    <property type="protein sequence ID" value="MDF0750333.1"/>
    <property type="molecule type" value="Genomic_DNA"/>
</dbReference>
<reference evidence="2" key="1">
    <citation type="submission" date="2022-07" db="EMBL/GenBank/DDBJ databases">
        <title>Marinobacter iranensis a new bacterium isolate from a hipersaline lake in Iran.</title>
        <authorList>
            <person name="Mohammad A.M.A."/>
            <person name="Cristina S.-P."/>
            <person name="Antonio V."/>
        </authorList>
    </citation>
    <scope>NUCLEOTIDE SEQUENCE</scope>
    <source>
        <strain evidence="2">71-i</strain>
    </source>
</reference>
<proteinExistence type="predicted"/>
<sequence length="283" mass="31907">MGIFEEAPQAPVIDAPDRPGYYLGLSNEAYHSGPGISKSQLDLVNRSPALLQWSKNAPEDDENKSALNVGDAVHALLLEPDRFRDEFAIGPKDAPRNTNAGKEKWAEFESKLDGQVVLTAEEGRKIELIYGSVMAHPHARWLIEAKGDPEASIYWTDPETGLLCRCRLDKLLTDYGWILDVKTTADMSKFKWSVRDYRYDVQDAFYSEGYTQHFGERPQGFLFLVVSTSIECGCYPVRLFELTPDSKQEGYQAMRNDMAVVAECQRTGEWPGIETLSMPTRAR</sequence>
<dbReference type="InterPro" id="IPR011604">
    <property type="entry name" value="PDDEXK-like_dom_sf"/>
</dbReference>
<dbReference type="RefSeq" id="WP_275705864.1">
    <property type="nucleotide sequence ID" value="NZ_JANCMW010000004.1"/>
</dbReference>
<feature type="domain" description="Putative exodeoxyribonuclease 8 PDDEXK-like" evidence="1">
    <location>
        <begin position="37"/>
        <end position="272"/>
    </location>
</feature>
<gene>
    <name evidence="2" type="ORF">NLU14_08825</name>
</gene>
<evidence type="ECO:0000313" key="3">
    <source>
        <dbReference type="Proteomes" id="UP001143391"/>
    </source>
</evidence>
<dbReference type="Pfam" id="PF12684">
    <property type="entry name" value="DUF3799"/>
    <property type="match status" value="1"/>
</dbReference>
<organism evidence="2 3">
    <name type="scientific">Marinobacter iranensis</name>
    <dbReference type="NCBI Taxonomy" id="2962607"/>
    <lineage>
        <taxon>Bacteria</taxon>
        <taxon>Pseudomonadati</taxon>
        <taxon>Pseudomonadota</taxon>
        <taxon>Gammaproteobacteria</taxon>
        <taxon>Pseudomonadales</taxon>
        <taxon>Marinobacteraceae</taxon>
        <taxon>Marinobacter</taxon>
    </lineage>
</organism>
<accession>A0ABT5Y9G8</accession>
<name>A0ABT5Y9G8_9GAMM</name>
<dbReference type="InterPro" id="IPR024432">
    <property type="entry name" value="Put_RecE_PDDEXK-like_dom"/>
</dbReference>
<keyword evidence="3" id="KW-1185">Reference proteome</keyword>
<evidence type="ECO:0000313" key="2">
    <source>
        <dbReference type="EMBL" id="MDF0750333.1"/>
    </source>
</evidence>
<protein>
    <submittedName>
        <fullName evidence="2">PD-(D/E)XK nuclease-like domain-containing protein</fullName>
    </submittedName>
</protein>
<dbReference type="Gene3D" id="3.90.320.10">
    <property type="match status" value="1"/>
</dbReference>
<evidence type="ECO:0000259" key="1">
    <source>
        <dbReference type="Pfam" id="PF12684"/>
    </source>
</evidence>